<dbReference type="AlphaFoldDB" id="A0A2P8DJ96"/>
<keyword evidence="4" id="KW-1185">Reference proteome</keyword>
<evidence type="ECO:0000313" key="4">
    <source>
        <dbReference type="Proteomes" id="UP000240542"/>
    </source>
</evidence>
<dbReference type="PANTHER" id="PTHR30121">
    <property type="entry name" value="UNCHARACTERIZED PROTEIN YJGR-RELATED"/>
    <property type="match status" value="1"/>
</dbReference>
<dbReference type="Pfam" id="PF12846">
    <property type="entry name" value="AAA_10"/>
    <property type="match status" value="1"/>
</dbReference>
<dbReference type="InterPro" id="IPR003593">
    <property type="entry name" value="AAA+_ATPase"/>
</dbReference>
<accession>A0A2P8DJ96</accession>
<dbReference type="InterPro" id="IPR027417">
    <property type="entry name" value="P-loop_NTPase"/>
</dbReference>
<feature type="compositionally biased region" description="Low complexity" evidence="1">
    <location>
        <begin position="837"/>
        <end position="846"/>
    </location>
</feature>
<dbReference type="SMART" id="SM00382">
    <property type="entry name" value="AAA"/>
    <property type="match status" value="1"/>
</dbReference>
<organism evidence="3 4">
    <name type="scientific">Murinocardiopsis flavida</name>
    <dbReference type="NCBI Taxonomy" id="645275"/>
    <lineage>
        <taxon>Bacteria</taxon>
        <taxon>Bacillati</taxon>
        <taxon>Actinomycetota</taxon>
        <taxon>Actinomycetes</taxon>
        <taxon>Streptosporangiales</taxon>
        <taxon>Nocardiopsidaceae</taxon>
        <taxon>Murinocardiopsis</taxon>
    </lineage>
</organism>
<evidence type="ECO:0000259" key="2">
    <source>
        <dbReference type="SMART" id="SM00382"/>
    </source>
</evidence>
<name>A0A2P8DJ96_9ACTN</name>
<feature type="compositionally biased region" description="Basic and acidic residues" evidence="1">
    <location>
        <begin position="874"/>
        <end position="890"/>
    </location>
</feature>
<dbReference type="RefSeq" id="WP_245928768.1">
    <property type="nucleotide sequence ID" value="NZ_PYGA01000008.1"/>
</dbReference>
<dbReference type="InterPro" id="IPR051162">
    <property type="entry name" value="T4SS_component"/>
</dbReference>
<feature type="compositionally biased region" description="Basic and acidic residues" evidence="1">
    <location>
        <begin position="804"/>
        <end position="834"/>
    </location>
</feature>
<dbReference type="PIRSF" id="PIRSF015040">
    <property type="entry name" value="ATPase_SAG2001_prd"/>
    <property type="match status" value="1"/>
</dbReference>
<evidence type="ECO:0000313" key="3">
    <source>
        <dbReference type="EMBL" id="PSK97295.1"/>
    </source>
</evidence>
<evidence type="ECO:0000256" key="1">
    <source>
        <dbReference type="SAM" id="MobiDB-lite"/>
    </source>
</evidence>
<reference evidence="3 4" key="1">
    <citation type="submission" date="2018-03" db="EMBL/GenBank/DDBJ databases">
        <title>Genomic Encyclopedia of Archaeal and Bacterial Type Strains, Phase II (KMG-II): from individual species to whole genera.</title>
        <authorList>
            <person name="Goeker M."/>
        </authorList>
    </citation>
    <scope>NUCLEOTIDE SEQUENCE [LARGE SCALE GENOMIC DNA]</scope>
    <source>
        <strain evidence="3 4">DSM 45312</strain>
    </source>
</reference>
<sequence length="890" mass="97102">MNGTTGASRLAVRYFDDRVLLSDTEAWAYFRLPTINYEFSTPEDRETLATNITIALAAIRMNDAEVHLRVAHRTYPAAAWATKLDDTSDSGPGWYDYLDEMYRHVWAKDFWSKEIYLGVRLGQRGVRAQLTGGVFAQLFTAYQRTEQILGLEDDAIDPKEISRWTEQAERLGRALAASALHARHASSTQLAWLIRHAVTGAIEEPRRSAAGRRTWGKGEIEGLVEGTVHNGRSLLRLEQPGGDNYVAYLSFSRFPDLMPFPDGEPWLHYADALPFPVEVSLRMKLVPPAKASKDVGRKLAHARDMDAHIREAGVEAPLDLAEQIDAARLLEHGITKERLPFVYGWHRLMVSAHTEELLVQRVEAVVEHYRDIGIDIVNSTGDQFSLFCESLPGDRIRLNAYVQRQPLRTIAGGMPVATVDLGDRSDSSASGWIGPYIGETLGRARSIVHFDPMVAAARNRPTAIAITGEPGGGKTTLALLLIYQLALRGVTVAAIDPKGDAESLVRLLQRRGRKARIMSMASAEPGLLDPFAFGDDLATKKTMATETLRLLLPRMSEERESAMIQAVAAVANQPRPSLDKVVAYLESSHDPASRNLGAVLRSMSEMRLAGLCFDPQGEAQIDTESWTTVFTLGGLTLPDSTIQREDYSYEQRLSVALLYLVSQFARRLMNGLDRHLPKAIFLDEAWAITSTPEGAKLVPEVSRMGRSRNTALILVSQNAGDLLNEQVTNCLSSVFAFRSSERVEVDSVMALLGVEASEEHGAALRNLGNGECIFRDLDGRAGRIAVDLVSEELLAWLDTNPTRQRPDDAEHGDHGGHRDHADDDPHGGDPHGGDPHGGVPPEASGGALVGTGSGGGAASRPAGSGGAPAGGRRTAREPHDTRGPGQELHG</sequence>
<dbReference type="InterPro" id="IPR016628">
    <property type="entry name" value="ATPase_SAG2001_prd"/>
</dbReference>
<dbReference type="EMBL" id="PYGA01000008">
    <property type="protein sequence ID" value="PSK97295.1"/>
    <property type="molecule type" value="Genomic_DNA"/>
</dbReference>
<dbReference type="CDD" id="cd00009">
    <property type="entry name" value="AAA"/>
    <property type="match status" value="1"/>
</dbReference>
<proteinExistence type="predicted"/>
<dbReference type="PANTHER" id="PTHR30121:SF6">
    <property type="entry name" value="SLR6007 PROTEIN"/>
    <property type="match status" value="1"/>
</dbReference>
<protein>
    <submittedName>
        <fullName evidence="3">AAA domain-containing protein</fullName>
    </submittedName>
</protein>
<comment type="caution">
    <text evidence="3">The sequence shown here is derived from an EMBL/GenBank/DDBJ whole genome shotgun (WGS) entry which is preliminary data.</text>
</comment>
<feature type="compositionally biased region" description="Gly residues" evidence="1">
    <location>
        <begin position="847"/>
        <end position="869"/>
    </location>
</feature>
<dbReference type="Gene3D" id="3.40.50.300">
    <property type="entry name" value="P-loop containing nucleotide triphosphate hydrolases"/>
    <property type="match status" value="2"/>
</dbReference>
<gene>
    <name evidence="3" type="ORF">CLV63_10813</name>
</gene>
<dbReference type="SUPFAM" id="SSF52540">
    <property type="entry name" value="P-loop containing nucleoside triphosphate hydrolases"/>
    <property type="match status" value="1"/>
</dbReference>
<dbReference type="Proteomes" id="UP000240542">
    <property type="component" value="Unassembled WGS sequence"/>
</dbReference>
<feature type="domain" description="AAA+ ATPase" evidence="2">
    <location>
        <begin position="460"/>
        <end position="741"/>
    </location>
</feature>
<feature type="region of interest" description="Disordered" evidence="1">
    <location>
        <begin position="799"/>
        <end position="890"/>
    </location>
</feature>